<protein>
    <recommendedName>
        <fullName evidence="3">Type VI secretion system baseplate subunit TssK</fullName>
    </recommendedName>
</protein>
<comment type="caution">
    <text evidence="1">The sequence shown here is derived from an EMBL/GenBank/DDBJ whole genome shotgun (WGS) entry which is preliminary data.</text>
</comment>
<reference evidence="1 2" key="3">
    <citation type="submission" date="2008-05" db="EMBL/GenBank/DDBJ databases">
        <authorList>
            <person name="Fulton L."/>
            <person name="Clifton S."/>
            <person name="Fulton B."/>
            <person name="Xu J."/>
            <person name="Minx P."/>
            <person name="Pepin K.H."/>
            <person name="Johnson M."/>
            <person name="Thiruvilangam P."/>
            <person name="Bhonagiri V."/>
            <person name="Nash W.E."/>
            <person name="Mardis E.R."/>
            <person name="Wilson R.K."/>
        </authorList>
    </citation>
    <scope>NUCLEOTIDE SEQUENCE [LARGE SCALE GENOMIC DNA]</scope>
    <source>
        <strain evidence="1 2">ATCC 25827</strain>
    </source>
</reference>
<reference evidence="2" key="1">
    <citation type="submission" date="2008-04" db="EMBL/GenBank/DDBJ databases">
        <title>Draft genome sequence of Providencia stuartii (ATCC 25827).</title>
        <authorList>
            <person name="Sudarsanam P."/>
            <person name="Ley R."/>
            <person name="Guruge J."/>
            <person name="Turnbaugh P.J."/>
            <person name="Mahowald M."/>
            <person name="Liep D."/>
            <person name="Gordon J."/>
        </authorList>
    </citation>
    <scope>NUCLEOTIDE SEQUENCE [LARGE SCALE GENOMIC DNA]</scope>
    <source>
        <strain evidence="2">ATCC 25827</strain>
    </source>
</reference>
<organism evidence="1 2">
    <name type="scientific">Providencia stuartii ATCC 25827</name>
    <dbReference type="NCBI Taxonomy" id="471874"/>
    <lineage>
        <taxon>Bacteria</taxon>
        <taxon>Pseudomonadati</taxon>
        <taxon>Pseudomonadota</taxon>
        <taxon>Gammaproteobacteria</taxon>
        <taxon>Enterobacterales</taxon>
        <taxon>Morganellaceae</taxon>
        <taxon>Providencia</taxon>
    </lineage>
</organism>
<gene>
    <name evidence="1" type="ORF">PROSTU_01520</name>
</gene>
<evidence type="ECO:0000313" key="1">
    <source>
        <dbReference type="EMBL" id="EDU58348.1"/>
    </source>
</evidence>
<dbReference type="Proteomes" id="UP000004506">
    <property type="component" value="Unassembled WGS sequence"/>
</dbReference>
<dbReference type="EMBL" id="ABJD02000101">
    <property type="protein sequence ID" value="EDU58348.1"/>
    <property type="molecule type" value="Genomic_DNA"/>
</dbReference>
<proteinExistence type="predicted"/>
<name>A0AA86YGN5_PROST</name>
<evidence type="ECO:0008006" key="3">
    <source>
        <dbReference type="Google" id="ProtNLM"/>
    </source>
</evidence>
<sequence>MKIYRPLWNEGALLSPQQFQQQAQWEAFTNQGVSGLFSPFNWGVKS</sequence>
<evidence type="ECO:0000313" key="2">
    <source>
        <dbReference type="Proteomes" id="UP000004506"/>
    </source>
</evidence>
<dbReference type="AlphaFoldDB" id="A0AA86YGN5"/>
<reference evidence="2" key="2">
    <citation type="submission" date="2008-04" db="EMBL/GenBank/DDBJ databases">
        <title>Draft genome sequence of Providencia stuartii(ATCC 25827).</title>
        <authorList>
            <person name="Sudarsanam P."/>
            <person name="Ley R."/>
            <person name="Guruge J."/>
            <person name="Turnbaugh P.J."/>
            <person name="Mahowald M."/>
            <person name="Liep D."/>
            <person name="Gordon J."/>
        </authorList>
    </citation>
    <scope>NUCLEOTIDE SEQUENCE [LARGE SCALE GENOMIC DNA]</scope>
    <source>
        <strain evidence="2">ATCC 25827</strain>
    </source>
</reference>
<accession>A0AA86YGN5</accession>